<protein>
    <submittedName>
        <fullName evidence="2">Uncharacterized protein</fullName>
    </submittedName>
</protein>
<evidence type="ECO:0000313" key="3">
    <source>
        <dbReference type="Proteomes" id="UP000439123"/>
    </source>
</evidence>
<dbReference type="EMBL" id="CABWLC010000016">
    <property type="protein sequence ID" value="VXA86490.1"/>
    <property type="molecule type" value="Genomic_DNA"/>
</dbReference>
<evidence type="ECO:0000256" key="1">
    <source>
        <dbReference type="SAM" id="MobiDB-lite"/>
    </source>
</evidence>
<evidence type="ECO:0000313" key="2">
    <source>
        <dbReference type="EMBL" id="VXA86490.1"/>
    </source>
</evidence>
<reference evidence="2 3" key="1">
    <citation type="submission" date="2019-10" db="EMBL/GenBank/DDBJ databases">
        <authorList>
            <person name="Karimi E."/>
        </authorList>
    </citation>
    <scope>NUCLEOTIDE SEQUENCE [LARGE SCALE GENOMIC DNA]</scope>
    <source>
        <strain evidence="2">Aeromonas sp. 8C</strain>
    </source>
</reference>
<organism evidence="2 3">
    <name type="scientific">Aeromonas veronii</name>
    <dbReference type="NCBI Taxonomy" id="654"/>
    <lineage>
        <taxon>Bacteria</taxon>
        <taxon>Pseudomonadati</taxon>
        <taxon>Pseudomonadota</taxon>
        <taxon>Gammaproteobacteria</taxon>
        <taxon>Aeromonadales</taxon>
        <taxon>Aeromonadaceae</taxon>
        <taxon>Aeromonas</taxon>
    </lineage>
</organism>
<gene>
    <name evidence="2" type="ORF">AERO8C_30077</name>
</gene>
<sequence length="53" mass="5855">MAGDASGVRSPHAGRIGNQVRRADSRQAAMGCLFCYRTFVRGYFVNGLCRFRA</sequence>
<proteinExistence type="predicted"/>
<dbReference type="AlphaFoldDB" id="A0A653L6X0"/>
<feature type="region of interest" description="Disordered" evidence="1">
    <location>
        <begin position="1"/>
        <end position="23"/>
    </location>
</feature>
<dbReference type="Proteomes" id="UP000439123">
    <property type="component" value="Unassembled WGS sequence"/>
</dbReference>
<accession>A0A653L6X0</accession>
<name>A0A653L6X0_AERVE</name>